<organism evidence="10 11">
    <name type="scientific">Paenibacillus plantiphilus</name>
    <dbReference type="NCBI Taxonomy" id="2905650"/>
    <lineage>
        <taxon>Bacteria</taxon>
        <taxon>Bacillati</taxon>
        <taxon>Bacillota</taxon>
        <taxon>Bacilli</taxon>
        <taxon>Bacillales</taxon>
        <taxon>Paenibacillaceae</taxon>
        <taxon>Paenibacillus</taxon>
    </lineage>
</organism>
<dbReference type="InterPro" id="IPR000045">
    <property type="entry name" value="Prepilin_IV_endopep_pep"/>
</dbReference>
<dbReference type="Pfam" id="PF01478">
    <property type="entry name" value="Peptidase_A24"/>
    <property type="match status" value="1"/>
</dbReference>
<feature type="domain" description="Prepilin peptidase A24 N-terminal" evidence="9">
    <location>
        <begin position="15"/>
        <end position="96"/>
    </location>
</feature>
<dbReference type="Pfam" id="PF06750">
    <property type="entry name" value="A24_N_bact"/>
    <property type="match status" value="1"/>
</dbReference>
<evidence type="ECO:0000256" key="5">
    <source>
        <dbReference type="ARBA" id="ARBA00022989"/>
    </source>
</evidence>
<dbReference type="InterPro" id="IPR050882">
    <property type="entry name" value="Prepilin_peptidase/N-MTase"/>
</dbReference>
<reference evidence="10" key="1">
    <citation type="submission" date="2022-01" db="EMBL/GenBank/DDBJ databases">
        <authorList>
            <person name="Criscuolo A."/>
        </authorList>
    </citation>
    <scope>NUCLEOTIDE SEQUENCE</scope>
    <source>
        <strain evidence="10">CIP111893</strain>
    </source>
</reference>
<evidence type="ECO:0000259" key="8">
    <source>
        <dbReference type="Pfam" id="PF01478"/>
    </source>
</evidence>
<keyword evidence="5 7" id="KW-1133">Transmembrane helix</keyword>
<feature type="domain" description="Prepilin type IV endopeptidase peptidase" evidence="8">
    <location>
        <begin position="107"/>
        <end position="211"/>
    </location>
</feature>
<keyword evidence="6 7" id="KW-0472">Membrane</keyword>
<dbReference type="Gene3D" id="1.20.120.1220">
    <property type="match status" value="1"/>
</dbReference>
<proteinExistence type="inferred from homology"/>
<dbReference type="PANTHER" id="PTHR30487">
    <property type="entry name" value="TYPE 4 PREPILIN-LIKE PROTEINS LEADER PEPTIDE-PROCESSING ENZYME"/>
    <property type="match status" value="1"/>
</dbReference>
<evidence type="ECO:0000256" key="3">
    <source>
        <dbReference type="ARBA" id="ARBA00022475"/>
    </source>
</evidence>
<feature type="transmembrane region" description="Helical" evidence="7">
    <location>
        <begin position="183"/>
        <end position="210"/>
    </location>
</feature>
<keyword evidence="4 7" id="KW-0812">Transmembrane</keyword>
<dbReference type="PANTHER" id="PTHR30487:SF0">
    <property type="entry name" value="PREPILIN LEADER PEPTIDASE_N-METHYLTRANSFERASE-RELATED"/>
    <property type="match status" value="1"/>
</dbReference>
<evidence type="ECO:0000259" key="9">
    <source>
        <dbReference type="Pfam" id="PF06750"/>
    </source>
</evidence>
<evidence type="ECO:0000256" key="7">
    <source>
        <dbReference type="SAM" id="Phobius"/>
    </source>
</evidence>
<keyword evidence="11" id="KW-1185">Reference proteome</keyword>
<comment type="similarity">
    <text evidence="2">Belongs to the peptidase A24 family.</text>
</comment>
<dbReference type="RefSeq" id="WP_236340165.1">
    <property type="nucleotide sequence ID" value="NZ_CAKMMF010000008.1"/>
</dbReference>
<feature type="transmembrane region" description="Helical" evidence="7">
    <location>
        <begin position="230"/>
        <end position="251"/>
    </location>
</feature>
<evidence type="ECO:0000313" key="10">
    <source>
        <dbReference type="EMBL" id="CAH1202522.1"/>
    </source>
</evidence>
<dbReference type="EMBL" id="CAKMMF010000008">
    <property type="protein sequence ID" value="CAH1202522.1"/>
    <property type="molecule type" value="Genomic_DNA"/>
</dbReference>
<dbReference type="Proteomes" id="UP000838686">
    <property type="component" value="Unassembled WGS sequence"/>
</dbReference>
<keyword evidence="3" id="KW-1003">Cell membrane</keyword>
<feature type="transmembrane region" description="Helical" evidence="7">
    <location>
        <begin position="77"/>
        <end position="95"/>
    </location>
</feature>
<accession>A0ABM9C426</accession>
<feature type="transmembrane region" description="Helical" evidence="7">
    <location>
        <begin position="130"/>
        <end position="148"/>
    </location>
</feature>
<name>A0ABM9C426_9BACL</name>
<evidence type="ECO:0000256" key="4">
    <source>
        <dbReference type="ARBA" id="ARBA00022692"/>
    </source>
</evidence>
<protein>
    <submittedName>
        <fullName evidence="10">Type 4 prepilin-like proteins leader peptide-processing enzyme</fullName>
    </submittedName>
</protein>
<comment type="caution">
    <text evidence="10">The sequence shown here is derived from an EMBL/GenBank/DDBJ whole genome shotgun (WGS) entry which is preliminary data.</text>
</comment>
<comment type="subcellular location">
    <subcellularLocation>
        <location evidence="1">Cell membrane</location>
        <topology evidence="1">Multi-pass membrane protein</topology>
    </subcellularLocation>
</comment>
<feature type="transmembrane region" description="Helical" evidence="7">
    <location>
        <begin position="154"/>
        <end position="171"/>
    </location>
</feature>
<evidence type="ECO:0000256" key="1">
    <source>
        <dbReference type="ARBA" id="ARBA00004651"/>
    </source>
</evidence>
<evidence type="ECO:0000256" key="2">
    <source>
        <dbReference type="ARBA" id="ARBA00005801"/>
    </source>
</evidence>
<gene>
    <name evidence="10" type="primary">comC</name>
    <name evidence="10" type="ORF">PAECIP111893_01820</name>
</gene>
<feature type="transmembrane region" description="Helical" evidence="7">
    <location>
        <begin position="6"/>
        <end position="31"/>
    </location>
</feature>
<evidence type="ECO:0000313" key="11">
    <source>
        <dbReference type="Proteomes" id="UP000838686"/>
    </source>
</evidence>
<evidence type="ECO:0000256" key="6">
    <source>
        <dbReference type="ARBA" id="ARBA00023136"/>
    </source>
</evidence>
<sequence>MFILEVGFIAVVGLAGLIIGSFLNVVAIRLLEGTSIAFPASHCMTCKIELKSYELIPVLSYLFLRGKCRICKTSISPVYPIGEASAALLFILFAWKLGWQLELLPGLIFVSVMIVIVHTDLKARIIPDRVILFGLLVIVPIRLFITYPLPLWDYAVASLLVGCLLYALAVISKGGFGGGDIKLFALIGLFIGLKATLLALFAASLIGYLFGMLGRLRRRGTGDKSIPFGPYIAVAGVFAYLWGNQLFDWYWSLYG</sequence>
<feature type="transmembrane region" description="Helical" evidence="7">
    <location>
        <begin position="101"/>
        <end position="118"/>
    </location>
</feature>
<dbReference type="InterPro" id="IPR010627">
    <property type="entry name" value="Prepilin_pept_A24_N"/>
</dbReference>